<dbReference type="CDD" id="cd00609">
    <property type="entry name" value="AAT_like"/>
    <property type="match status" value="1"/>
</dbReference>
<protein>
    <submittedName>
        <fullName evidence="9">Histidinol-phosphate aminotransferase</fullName>
    </submittedName>
</protein>
<dbReference type="Proteomes" id="UP000646579">
    <property type="component" value="Unassembled WGS sequence"/>
</dbReference>
<comment type="pathway">
    <text evidence="6">Amino-acid biosynthesis.</text>
</comment>
<dbReference type="InterPro" id="IPR015424">
    <property type="entry name" value="PyrdxlP-dep_Trfase"/>
</dbReference>
<evidence type="ECO:0000256" key="7">
    <source>
        <dbReference type="RuleBase" id="RU003693"/>
    </source>
</evidence>
<organism evidence="9 10">
    <name type="scientific">Devosia pacifica</name>
    <dbReference type="NCBI Taxonomy" id="1335967"/>
    <lineage>
        <taxon>Bacteria</taxon>
        <taxon>Pseudomonadati</taxon>
        <taxon>Pseudomonadota</taxon>
        <taxon>Alphaproteobacteria</taxon>
        <taxon>Hyphomicrobiales</taxon>
        <taxon>Devosiaceae</taxon>
        <taxon>Devosia</taxon>
    </lineage>
</organism>
<keyword evidence="5 7" id="KW-0663">Pyridoxal phosphate</keyword>
<dbReference type="Pfam" id="PF00155">
    <property type="entry name" value="Aminotran_1_2"/>
    <property type="match status" value="1"/>
</dbReference>
<evidence type="ECO:0000256" key="4">
    <source>
        <dbReference type="ARBA" id="ARBA00022679"/>
    </source>
</evidence>
<dbReference type="NCBIfam" id="NF006014">
    <property type="entry name" value="PRK08153.1"/>
    <property type="match status" value="1"/>
</dbReference>
<dbReference type="PANTHER" id="PTHR43643:SF3">
    <property type="entry name" value="HISTIDINOL-PHOSPHATE AMINOTRANSFERASE"/>
    <property type="match status" value="1"/>
</dbReference>
<evidence type="ECO:0000313" key="9">
    <source>
        <dbReference type="EMBL" id="GHA15557.1"/>
    </source>
</evidence>
<keyword evidence="3 9" id="KW-0032">Aminotransferase</keyword>
<evidence type="ECO:0000256" key="3">
    <source>
        <dbReference type="ARBA" id="ARBA00022576"/>
    </source>
</evidence>
<comment type="cofactor">
    <cofactor evidence="1 7">
        <name>pyridoxal 5'-phosphate</name>
        <dbReference type="ChEBI" id="CHEBI:597326"/>
    </cofactor>
</comment>
<dbReference type="EMBL" id="BMZE01000001">
    <property type="protein sequence ID" value="GHA15557.1"/>
    <property type="molecule type" value="Genomic_DNA"/>
</dbReference>
<reference evidence="9" key="2">
    <citation type="submission" date="2020-09" db="EMBL/GenBank/DDBJ databases">
        <authorList>
            <person name="Sun Q."/>
            <person name="Kim S."/>
        </authorList>
    </citation>
    <scope>NUCLEOTIDE SEQUENCE</scope>
    <source>
        <strain evidence="9">KCTC 32437</strain>
    </source>
</reference>
<sequence>MPRPPFSRLAADLPDTVPFVGPETIERRLGRPFRARIGANESGFGAAPQTIAAMQAEAPEAWKYGDPENYDLRAAIAQHCGVRATEIAAGDGVDSLLGLAARLYINPGDPVITSLGGYPTFDFHVVGFGGREVKVPFVDYRENLDGLLAAVEREGAHLVYLANPDNPMGTWWPASDVSAFMDALPEDTMLILDEAYGELAPAGTLPDIHPLRPNVLRMRTFSKAYGMAGVRVGYVIGEEQTIAAFNRVRNHFAISRIGQAGAIAALGAQQWLRETVAEIITCRDRLGKIGRNNGLTPIPSATNFVTMDTGSNAAFARAILEALATRGVFIRKPGGPGLDHCIRISVGPHEALDILEAELPGAIAEAKAAEG</sequence>
<dbReference type="InterPro" id="IPR001917">
    <property type="entry name" value="Aminotrans_II_pyridoxalP_BS"/>
</dbReference>
<feature type="domain" description="Aminotransferase class I/classII large" evidence="8">
    <location>
        <begin position="42"/>
        <end position="354"/>
    </location>
</feature>
<comment type="caution">
    <text evidence="9">The sequence shown here is derived from an EMBL/GenBank/DDBJ whole genome shotgun (WGS) entry which is preliminary data.</text>
</comment>
<dbReference type="PANTHER" id="PTHR43643">
    <property type="entry name" value="HISTIDINOL-PHOSPHATE AMINOTRANSFERASE 2"/>
    <property type="match status" value="1"/>
</dbReference>
<evidence type="ECO:0000256" key="2">
    <source>
        <dbReference type="ARBA" id="ARBA00007970"/>
    </source>
</evidence>
<dbReference type="SUPFAM" id="SSF53383">
    <property type="entry name" value="PLP-dependent transferases"/>
    <property type="match status" value="1"/>
</dbReference>
<evidence type="ECO:0000256" key="5">
    <source>
        <dbReference type="ARBA" id="ARBA00022898"/>
    </source>
</evidence>
<dbReference type="PROSITE" id="PS00599">
    <property type="entry name" value="AA_TRANSFER_CLASS_2"/>
    <property type="match status" value="1"/>
</dbReference>
<dbReference type="Gene3D" id="3.90.1150.10">
    <property type="entry name" value="Aspartate Aminotransferase, domain 1"/>
    <property type="match status" value="1"/>
</dbReference>
<reference evidence="9" key="1">
    <citation type="journal article" date="2014" name="Int. J. Syst. Evol. Microbiol.">
        <title>Complete genome sequence of Corynebacterium casei LMG S-19264T (=DSM 44701T), isolated from a smear-ripened cheese.</title>
        <authorList>
            <consortium name="US DOE Joint Genome Institute (JGI-PGF)"/>
            <person name="Walter F."/>
            <person name="Albersmeier A."/>
            <person name="Kalinowski J."/>
            <person name="Ruckert C."/>
        </authorList>
    </citation>
    <scope>NUCLEOTIDE SEQUENCE</scope>
    <source>
        <strain evidence="9">KCTC 32437</strain>
    </source>
</reference>
<accession>A0A918RYB7</accession>
<dbReference type="Gene3D" id="3.40.640.10">
    <property type="entry name" value="Type I PLP-dependent aspartate aminotransferase-like (Major domain)"/>
    <property type="match status" value="1"/>
</dbReference>
<comment type="similarity">
    <text evidence="2">Belongs to the class-II pyridoxal-phosphate-dependent aminotransferase family. Histidinol-phosphate aminotransferase subfamily.</text>
</comment>
<dbReference type="InterPro" id="IPR050106">
    <property type="entry name" value="HistidinolP_aminotransfase"/>
</dbReference>
<dbReference type="AlphaFoldDB" id="A0A918RYB7"/>
<evidence type="ECO:0000256" key="1">
    <source>
        <dbReference type="ARBA" id="ARBA00001933"/>
    </source>
</evidence>
<dbReference type="InterPro" id="IPR004839">
    <property type="entry name" value="Aminotransferase_I/II_large"/>
</dbReference>
<keyword evidence="10" id="KW-1185">Reference proteome</keyword>
<dbReference type="InterPro" id="IPR015422">
    <property type="entry name" value="PyrdxlP-dep_Trfase_small"/>
</dbReference>
<evidence type="ECO:0000259" key="8">
    <source>
        <dbReference type="Pfam" id="PF00155"/>
    </source>
</evidence>
<evidence type="ECO:0000313" key="10">
    <source>
        <dbReference type="Proteomes" id="UP000646579"/>
    </source>
</evidence>
<name>A0A918RYB7_9HYPH</name>
<dbReference type="GO" id="GO:0030170">
    <property type="term" value="F:pyridoxal phosphate binding"/>
    <property type="evidence" value="ECO:0007669"/>
    <property type="project" value="InterPro"/>
</dbReference>
<keyword evidence="4" id="KW-0808">Transferase</keyword>
<dbReference type="RefSeq" id="WP_189423609.1">
    <property type="nucleotide sequence ID" value="NZ_BMZE01000001.1"/>
</dbReference>
<evidence type="ECO:0000256" key="6">
    <source>
        <dbReference type="ARBA" id="ARBA00029440"/>
    </source>
</evidence>
<dbReference type="InterPro" id="IPR015421">
    <property type="entry name" value="PyrdxlP-dep_Trfase_major"/>
</dbReference>
<dbReference type="GO" id="GO:0008483">
    <property type="term" value="F:transaminase activity"/>
    <property type="evidence" value="ECO:0007669"/>
    <property type="project" value="UniProtKB-KW"/>
</dbReference>
<gene>
    <name evidence="9" type="ORF">GCM10007989_07920</name>
</gene>
<proteinExistence type="inferred from homology"/>